<sequence length="61" mass="6901">MNVLLLLVMLLLVLYVLPFLSWQVSLVRRRLVGKPLTAWGVVAFFGSVLPIIYLGYKALLI</sequence>
<dbReference type="Proteomes" id="UP000622017">
    <property type="component" value="Unassembled WGS sequence"/>
</dbReference>
<evidence type="ECO:0000313" key="3">
    <source>
        <dbReference type="Proteomes" id="UP000622017"/>
    </source>
</evidence>
<dbReference type="RefSeq" id="WP_187317666.1">
    <property type="nucleotide sequence ID" value="NZ_JACSCY010000001.1"/>
</dbReference>
<reference evidence="2 3" key="1">
    <citation type="submission" date="2020-08" db="EMBL/GenBank/DDBJ databases">
        <title>Hymenobacter sp.</title>
        <authorList>
            <person name="Kim M.K."/>
        </authorList>
    </citation>
    <scope>NUCLEOTIDE SEQUENCE [LARGE SCALE GENOMIC DNA]</scope>
    <source>
        <strain evidence="2 3">BT507</strain>
    </source>
</reference>
<keyword evidence="3" id="KW-1185">Reference proteome</keyword>
<gene>
    <name evidence="2" type="ORF">H8B15_00290</name>
</gene>
<proteinExistence type="predicted"/>
<evidence type="ECO:0008006" key="4">
    <source>
        <dbReference type="Google" id="ProtNLM"/>
    </source>
</evidence>
<organism evidence="2 3">
    <name type="scientific">Hymenobacter citatus</name>
    <dbReference type="NCBI Taxonomy" id="2763506"/>
    <lineage>
        <taxon>Bacteria</taxon>
        <taxon>Pseudomonadati</taxon>
        <taxon>Bacteroidota</taxon>
        <taxon>Cytophagia</taxon>
        <taxon>Cytophagales</taxon>
        <taxon>Hymenobacteraceae</taxon>
        <taxon>Hymenobacter</taxon>
    </lineage>
</organism>
<keyword evidence="1" id="KW-0812">Transmembrane</keyword>
<feature type="transmembrane region" description="Helical" evidence="1">
    <location>
        <begin position="36"/>
        <end position="56"/>
    </location>
</feature>
<accession>A0ABR7ME55</accession>
<keyword evidence="1" id="KW-1133">Transmembrane helix</keyword>
<evidence type="ECO:0000256" key="1">
    <source>
        <dbReference type="SAM" id="Phobius"/>
    </source>
</evidence>
<keyword evidence="1" id="KW-0472">Membrane</keyword>
<comment type="caution">
    <text evidence="2">The sequence shown here is derived from an EMBL/GenBank/DDBJ whole genome shotgun (WGS) entry which is preliminary data.</text>
</comment>
<evidence type="ECO:0000313" key="2">
    <source>
        <dbReference type="EMBL" id="MBC6609341.1"/>
    </source>
</evidence>
<dbReference type="EMBL" id="JACSCY010000001">
    <property type="protein sequence ID" value="MBC6609341.1"/>
    <property type="molecule type" value="Genomic_DNA"/>
</dbReference>
<name>A0ABR7ME55_9BACT</name>
<protein>
    <recommendedName>
        <fullName evidence="4">Cardiolipin synthase N-terminal domain-containing protein</fullName>
    </recommendedName>
</protein>